<dbReference type="AlphaFoldDB" id="A0A0E9MZ30"/>
<keyword evidence="1" id="KW-0472">Membrane</keyword>
<dbReference type="RefSeq" id="WP_052955648.1">
    <property type="nucleotide sequence ID" value="NZ_BBWV01000001.1"/>
</dbReference>
<evidence type="ECO:0008006" key="4">
    <source>
        <dbReference type="Google" id="ProtNLM"/>
    </source>
</evidence>
<dbReference type="EMBL" id="BBWV01000001">
    <property type="protein sequence ID" value="GAO42803.1"/>
    <property type="molecule type" value="Genomic_DNA"/>
</dbReference>
<reference evidence="2 3" key="1">
    <citation type="submission" date="2015-04" db="EMBL/GenBank/DDBJ databases">
        <title>Whole genome shotgun sequence of Flavihumibacter petaseus NBRC 106054.</title>
        <authorList>
            <person name="Miyazawa S."/>
            <person name="Hosoyama A."/>
            <person name="Hashimoto M."/>
            <person name="Noguchi M."/>
            <person name="Tsuchikane K."/>
            <person name="Ohji S."/>
            <person name="Yamazoe A."/>
            <person name="Ichikawa N."/>
            <person name="Kimura A."/>
            <person name="Fujita N."/>
        </authorList>
    </citation>
    <scope>NUCLEOTIDE SEQUENCE [LARGE SCALE GENOMIC DNA]</scope>
    <source>
        <strain evidence="2 3">NBRC 106054</strain>
    </source>
</reference>
<feature type="transmembrane region" description="Helical" evidence="1">
    <location>
        <begin position="58"/>
        <end position="79"/>
    </location>
</feature>
<name>A0A0E9MZ30_9BACT</name>
<feature type="transmembrane region" description="Helical" evidence="1">
    <location>
        <begin position="194"/>
        <end position="213"/>
    </location>
</feature>
<dbReference type="Proteomes" id="UP000033121">
    <property type="component" value="Unassembled WGS sequence"/>
</dbReference>
<accession>A0A0E9MZ30</accession>
<evidence type="ECO:0000313" key="3">
    <source>
        <dbReference type="Proteomes" id="UP000033121"/>
    </source>
</evidence>
<sequence>MMTDTAIRPFDKILGEFISIIFHPLFIPGYITAFLLYVHPFAFVGASAGFKILKLLQVVISTCFFPAFTVMLLKQLGFISSIRLPTMRDRIIPIVASMVFYFWVFYVIRKQGDNPPELTQMLCAVFVSSIIALTLNNFMKLSLHGIAMGILVTFFTIMAWQSLIPMGMPLALALLIAGLTGTARLMVQAHTVKELLIGFSTGILSMLIGYVAAV</sequence>
<comment type="caution">
    <text evidence="2">The sequence shown here is derived from an EMBL/GenBank/DDBJ whole genome shotgun (WGS) entry which is preliminary data.</text>
</comment>
<evidence type="ECO:0000256" key="1">
    <source>
        <dbReference type="SAM" id="Phobius"/>
    </source>
</evidence>
<dbReference type="OrthoDB" id="9786064at2"/>
<feature type="transmembrane region" description="Helical" evidence="1">
    <location>
        <begin position="146"/>
        <end position="164"/>
    </location>
</feature>
<feature type="transmembrane region" description="Helical" evidence="1">
    <location>
        <begin position="120"/>
        <end position="139"/>
    </location>
</feature>
<keyword evidence="1" id="KW-0812">Transmembrane</keyword>
<evidence type="ECO:0000313" key="2">
    <source>
        <dbReference type="EMBL" id="GAO42803.1"/>
    </source>
</evidence>
<feature type="transmembrane region" description="Helical" evidence="1">
    <location>
        <begin position="20"/>
        <end position="38"/>
    </location>
</feature>
<gene>
    <name evidence="2" type="ORF">FPE01S_01_18210</name>
</gene>
<feature type="transmembrane region" description="Helical" evidence="1">
    <location>
        <begin position="91"/>
        <end position="108"/>
    </location>
</feature>
<protein>
    <recommendedName>
        <fullName evidence="4">Phosphatidic acid phosphatase type 2/haloperoxidase domain-containing protein</fullName>
    </recommendedName>
</protein>
<feature type="transmembrane region" description="Helical" evidence="1">
    <location>
        <begin position="170"/>
        <end position="187"/>
    </location>
</feature>
<dbReference type="STRING" id="1220578.FPE01S_01_18210"/>
<organism evidence="2 3">
    <name type="scientific">Flavihumibacter petaseus NBRC 106054</name>
    <dbReference type="NCBI Taxonomy" id="1220578"/>
    <lineage>
        <taxon>Bacteria</taxon>
        <taxon>Pseudomonadati</taxon>
        <taxon>Bacteroidota</taxon>
        <taxon>Chitinophagia</taxon>
        <taxon>Chitinophagales</taxon>
        <taxon>Chitinophagaceae</taxon>
        <taxon>Flavihumibacter</taxon>
    </lineage>
</organism>
<keyword evidence="3" id="KW-1185">Reference proteome</keyword>
<proteinExistence type="predicted"/>
<keyword evidence="1" id="KW-1133">Transmembrane helix</keyword>